<dbReference type="Proteomes" id="UP000033947">
    <property type="component" value="Unassembled WGS sequence"/>
</dbReference>
<dbReference type="EMBL" id="LCBB01000014">
    <property type="protein sequence ID" value="KKS02625.1"/>
    <property type="molecule type" value="Genomic_DNA"/>
</dbReference>
<organism evidence="1 2">
    <name type="scientific">candidate division WWE3 bacterium GW2011_GWC2_41_23</name>
    <dbReference type="NCBI Taxonomy" id="1619123"/>
    <lineage>
        <taxon>Bacteria</taxon>
        <taxon>Katanobacteria</taxon>
    </lineage>
</organism>
<gene>
    <name evidence="1" type="ORF">UU55_C0014G0013</name>
</gene>
<evidence type="ECO:0000313" key="2">
    <source>
        <dbReference type="Proteomes" id="UP000033947"/>
    </source>
</evidence>
<dbReference type="AlphaFoldDB" id="A0A0G0VNW1"/>
<evidence type="ECO:0000313" key="1">
    <source>
        <dbReference type="EMBL" id="KKS02625.1"/>
    </source>
</evidence>
<comment type="caution">
    <text evidence="1">The sequence shown here is derived from an EMBL/GenBank/DDBJ whole genome shotgun (WGS) entry which is preliminary data.</text>
</comment>
<sequence>MKHLTPETQTQILSSLQTMPKAAELSFLLDDMSSGTYTQNADLTNTLEKVSQYSKDLAVLLNVPDSENIRDIVKEAQELVCNSDRIKVEMSYAPSKDFMSGVYEIFKSLGYKDFLLDFATVSDAGTGAHIYHNGNFIDISMFDLIKEKMQGFNFNTL</sequence>
<protein>
    <submittedName>
        <fullName evidence="1">Uncharacterized protein</fullName>
    </submittedName>
</protein>
<proteinExistence type="predicted"/>
<reference evidence="1 2" key="1">
    <citation type="journal article" date="2015" name="Nature">
        <title>rRNA introns, odd ribosomes, and small enigmatic genomes across a large radiation of phyla.</title>
        <authorList>
            <person name="Brown C.T."/>
            <person name="Hug L.A."/>
            <person name="Thomas B.C."/>
            <person name="Sharon I."/>
            <person name="Castelle C.J."/>
            <person name="Singh A."/>
            <person name="Wilkins M.J."/>
            <person name="Williams K.H."/>
            <person name="Banfield J.F."/>
        </authorList>
    </citation>
    <scope>NUCLEOTIDE SEQUENCE [LARGE SCALE GENOMIC DNA]</scope>
</reference>
<name>A0A0G0VNW1_UNCKA</name>
<accession>A0A0G0VNW1</accession>